<comment type="catalytic activity">
    <reaction evidence="1">
        <text>inosine + phosphate = alpha-D-ribose 1-phosphate + hypoxanthine</text>
        <dbReference type="Rhea" id="RHEA:27646"/>
        <dbReference type="ChEBI" id="CHEBI:17368"/>
        <dbReference type="ChEBI" id="CHEBI:17596"/>
        <dbReference type="ChEBI" id="CHEBI:43474"/>
        <dbReference type="ChEBI" id="CHEBI:57720"/>
        <dbReference type="EC" id="2.4.2.1"/>
    </reaction>
    <physiologicalReaction direction="left-to-right" evidence="1">
        <dbReference type="Rhea" id="RHEA:27647"/>
    </physiologicalReaction>
</comment>
<evidence type="ECO:0000256" key="8">
    <source>
        <dbReference type="ARBA" id="ARBA00048968"/>
    </source>
</evidence>
<evidence type="ECO:0000256" key="5">
    <source>
        <dbReference type="ARBA" id="ARBA00022801"/>
    </source>
</evidence>
<evidence type="ECO:0000313" key="11">
    <source>
        <dbReference type="EMBL" id="BFD45406.1"/>
    </source>
</evidence>
<dbReference type="NCBIfam" id="TIGR00726">
    <property type="entry name" value="peptidoglycan editing factor PgeF"/>
    <property type="match status" value="1"/>
</dbReference>
<comment type="similarity">
    <text evidence="2 10">Belongs to the purine nucleoside phosphorylase YfiH/LACC1 family.</text>
</comment>
<sequence length="253" mass="28781">MDKLLYGGHVDEFIKNKVYYKIFDGSFKQSSHIYSKKNKLGDSRVLESVENNRLTVVKYYDAENIVILQQVHGNEVIDADSDIETDPEADGAVTTKKNLVLTVQTADCVPILLSSEDAKVIGAAHCGWRGAKAGITNNLVKLMHEKGAKNIKAIICPSIQQYSYEVDQEFYDNFIKQRIENSKFFSSSLRTKHYMFDLPAYVELQLQEAGIKDITRMLEDTYTNPEKYPSYRRSCHTGELYNRTILSTIVIKG</sequence>
<reference evidence="11" key="1">
    <citation type="submission" date="2024-01" db="EMBL/GenBank/DDBJ databases">
        <title>Sequencing the genomes of a sandfly, Sergentomyia squamirostris, and its two endosymbionts.</title>
        <authorList>
            <person name="Itokawa K."/>
            <person name="Sanjoba C."/>
        </authorList>
    </citation>
    <scope>NUCLEOTIDE SEQUENCE</scope>
    <source>
        <strain evidence="11">RiSSQ</strain>
    </source>
</reference>
<dbReference type="Pfam" id="PF02578">
    <property type="entry name" value="Cu-oxidase_4"/>
    <property type="match status" value="1"/>
</dbReference>
<dbReference type="GO" id="GO:0017061">
    <property type="term" value="F:S-methyl-5-thioadenosine phosphorylase activity"/>
    <property type="evidence" value="ECO:0007669"/>
    <property type="project" value="UniProtKB-EC"/>
</dbReference>
<dbReference type="InterPro" id="IPR011324">
    <property type="entry name" value="Cytotoxic_necrot_fac-like_cat"/>
</dbReference>
<evidence type="ECO:0000256" key="7">
    <source>
        <dbReference type="ARBA" id="ARBA00047989"/>
    </source>
</evidence>
<evidence type="ECO:0000256" key="2">
    <source>
        <dbReference type="ARBA" id="ARBA00007353"/>
    </source>
</evidence>
<dbReference type="GO" id="GO:0005507">
    <property type="term" value="F:copper ion binding"/>
    <property type="evidence" value="ECO:0007669"/>
    <property type="project" value="TreeGrafter"/>
</dbReference>
<keyword evidence="3" id="KW-0808">Transferase</keyword>
<proteinExistence type="inferred from homology"/>
<dbReference type="EMBL" id="AP029170">
    <property type="protein sequence ID" value="BFD45406.1"/>
    <property type="molecule type" value="Genomic_DNA"/>
</dbReference>
<evidence type="ECO:0000256" key="3">
    <source>
        <dbReference type="ARBA" id="ARBA00022679"/>
    </source>
</evidence>
<keyword evidence="5" id="KW-0378">Hydrolase</keyword>
<dbReference type="CDD" id="cd16833">
    <property type="entry name" value="YfiH"/>
    <property type="match status" value="1"/>
</dbReference>
<organism evidence="11">
    <name type="scientific">Candidatus Tisiphia endosymbiont of Sergentomyia squamirostris</name>
    <dbReference type="NCBI Taxonomy" id="3113639"/>
    <lineage>
        <taxon>Bacteria</taxon>
        <taxon>Pseudomonadati</taxon>
        <taxon>Pseudomonadota</taxon>
        <taxon>Alphaproteobacteria</taxon>
        <taxon>Rickettsiales</taxon>
        <taxon>Rickettsiaceae</taxon>
        <taxon>Rickettsieae</taxon>
        <taxon>Candidatus Tisiphia</taxon>
    </lineage>
</organism>
<gene>
    <name evidence="11" type="primary">pgeF</name>
    <name evidence="11" type="ORF">DMENIID0002_00520</name>
</gene>
<evidence type="ECO:0000256" key="9">
    <source>
        <dbReference type="ARBA" id="ARBA00049893"/>
    </source>
</evidence>
<comment type="catalytic activity">
    <reaction evidence="8">
        <text>adenosine + phosphate = alpha-D-ribose 1-phosphate + adenine</text>
        <dbReference type="Rhea" id="RHEA:27642"/>
        <dbReference type="ChEBI" id="CHEBI:16335"/>
        <dbReference type="ChEBI" id="CHEBI:16708"/>
        <dbReference type="ChEBI" id="CHEBI:43474"/>
        <dbReference type="ChEBI" id="CHEBI:57720"/>
        <dbReference type="EC" id="2.4.2.1"/>
    </reaction>
    <physiologicalReaction direction="left-to-right" evidence="8">
        <dbReference type="Rhea" id="RHEA:27643"/>
    </physiologicalReaction>
</comment>
<dbReference type="InterPro" id="IPR003730">
    <property type="entry name" value="Cu_polyphenol_OxRdtase"/>
</dbReference>
<dbReference type="GO" id="GO:0016787">
    <property type="term" value="F:hydrolase activity"/>
    <property type="evidence" value="ECO:0007669"/>
    <property type="project" value="UniProtKB-KW"/>
</dbReference>
<evidence type="ECO:0000256" key="6">
    <source>
        <dbReference type="ARBA" id="ARBA00022833"/>
    </source>
</evidence>
<comment type="catalytic activity">
    <reaction evidence="9">
        <text>S-methyl-5'-thioadenosine + phosphate = 5-(methylsulfanyl)-alpha-D-ribose 1-phosphate + adenine</text>
        <dbReference type="Rhea" id="RHEA:11852"/>
        <dbReference type="ChEBI" id="CHEBI:16708"/>
        <dbReference type="ChEBI" id="CHEBI:17509"/>
        <dbReference type="ChEBI" id="CHEBI:43474"/>
        <dbReference type="ChEBI" id="CHEBI:58533"/>
        <dbReference type="EC" id="2.4.2.28"/>
    </reaction>
    <physiologicalReaction direction="left-to-right" evidence="9">
        <dbReference type="Rhea" id="RHEA:11853"/>
    </physiologicalReaction>
</comment>
<dbReference type="InterPro" id="IPR038371">
    <property type="entry name" value="Cu_polyphenol_OxRdtase_sf"/>
</dbReference>
<dbReference type="Gene3D" id="3.60.140.10">
    <property type="entry name" value="CNF1/YfiH-like putative cysteine hydrolases"/>
    <property type="match status" value="1"/>
</dbReference>
<evidence type="ECO:0000256" key="10">
    <source>
        <dbReference type="RuleBase" id="RU361274"/>
    </source>
</evidence>
<evidence type="ECO:0000256" key="1">
    <source>
        <dbReference type="ARBA" id="ARBA00000553"/>
    </source>
</evidence>
<dbReference type="PANTHER" id="PTHR30616:SF2">
    <property type="entry name" value="PURINE NUCLEOSIDE PHOSPHORYLASE LACC1"/>
    <property type="match status" value="1"/>
</dbReference>
<comment type="catalytic activity">
    <reaction evidence="7">
        <text>adenosine + H2O + H(+) = inosine + NH4(+)</text>
        <dbReference type="Rhea" id="RHEA:24408"/>
        <dbReference type="ChEBI" id="CHEBI:15377"/>
        <dbReference type="ChEBI" id="CHEBI:15378"/>
        <dbReference type="ChEBI" id="CHEBI:16335"/>
        <dbReference type="ChEBI" id="CHEBI:17596"/>
        <dbReference type="ChEBI" id="CHEBI:28938"/>
        <dbReference type="EC" id="3.5.4.4"/>
    </reaction>
    <physiologicalReaction direction="left-to-right" evidence="7">
        <dbReference type="Rhea" id="RHEA:24409"/>
    </physiologicalReaction>
</comment>
<accession>A0AAT9G6H6</accession>
<dbReference type="SUPFAM" id="SSF64438">
    <property type="entry name" value="CNF1/YfiH-like putative cysteine hydrolases"/>
    <property type="match status" value="1"/>
</dbReference>
<protein>
    <recommendedName>
        <fullName evidence="10">Purine nucleoside phosphorylase</fullName>
    </recommendedName>
</protein>
<keyword evidence="6" id="KW-0862">Zinc</keyword>
<name>A0AAT9G6H6_9RICK</name>
<keyword evidence="4" id="KW-0479">Metal-binding</keyword>
<evidence type="ECO:0000256" key="4">
    <source>
        <dbReference type="ARBA" id="ARBA00022723"/>
    </source>
</evidence>
<dbReference type="AlphaFoldDB" id="A0AAT9G6H6"/>
<dbReference type="PANTHER" id="PTHR30616">
    <property type="entry name" value="UNCHARACTERIZED PROTEIN YFIH"/>
    <property type="match status" value="1"/>
</dbReference>